<keyword evidence="3 5" id="KW-1133">Transmembrane helix</keyword>
<protein>
    <submittedName>
        <fullName evidence="6">DoxX family protein</fullName>
    </submittedName>
</protein>
<comment type="caution">
    <text evidence="6">The sequence shown here is derived from an EMBL/GenBank/DDBJ whole genome shotgun (WGS) entry which is preliminary data.</text>
</comment>
<feature type="transmembrane region" description="Helical" evidence="5">
    <location>
        <begin position="129"/>
        <end position="153"/>
    </location>
</feature>
<evidence type="ECO:0000256" key="5">
    <source>
        <dbReference type="SAM" id="Phobius"/>
    </source>
</evidence>
<evidence type="ECO:0000313" key="6">
    <source>
        <dbReference type="EMBL" id="MCR9016825.1"/>
    </source>
</evidence>
<dbReference type="EMBL" id="JANSUY010000019">
    <property type="protein sequence ID" value="MCR9016825.1"/>
    <property type="molecule type" value="Genomic_DNA"/>
</dbReference>
<dbReference type="RefSeq" id="WP_258424671.1">
    <property type="nucleotide sequence ID" value="NZ_JANAEZ010000002.1"/>
</dbReference>
<keyword evidence="7" id="KW-1185">Reference proteome</keyword>
<dbReference type="InterPro" id="IPR032808">
    <property type="entry name" value="DoxX"/>
</dbReference>
<keyword evidence="2 5" id="KW-0812">Transmembrane</keyword>
<evidence type="ECO:0000256" key="2">
    <source>
        <dbReference type="ARBA" id="ARBA00022692"/>
    </source>
</evidence>
<evidence type="ECO:0000313" key="7">
    <source>
        <dbReference type="Proteomes" id="UP001142175"/>
    </source>
</evidence>
<dbReference type="Proteomes" id="UP001142175">
    <property type="component" value="Unassembled WGS sequence"/>
</dbReference>
<dbReference type="GO" id="GO:0016020">
    <property type="term" value="C:membrane"/>
    <property type="evidence" value="ECO:0007669"/>
    <property type="project" value="UniProtKB-SubCell"/>
</dbReference>
<feature type="transmembrane region" description="Helical" evidence="5">
    <location>
        <begin position="63"/>
        <end position="83"/>
    </location>
</feature>
<evidence type="ECO:0000256" key="4">
    <source>
        <dbReference type="ARBA" id="ARBA00023136"/>
    </source>
</evidence>
<evidence type="ECO:0000256" key="1">
    <source>
        <dbReference type="ARBA" id="ARBA00004141"/>
    </source>
</evidence>
<gene>
    <name evidence="6" type="ORF">NU887_17465</name>
</gene>
<comment type="subcellular location">
    <subcellularLocation>
        <location evidence="1">Membrane</location>
        <topology evidence="1">Multi-pass membrane protein</topology>
    </subcellularLocation>
</comment>
<feature type="transmembrane region" description="Helical" evidence="5">
    <location>
        <begin position="7"/>
        <end position="27"/>
    </location>
</feature>
<dbReference type="Pfam" id="PF07681">
    <property type="entry name" value="DoxX"/>
    <property type="match status" value="1"/>
</dbReference>
<feature type="transmembrane region" description="Helical" evidence="5">
    <location>
        <begin position="90"/>
        <end position="109"/>
    </location>
</feature>
<accession>A0A9X2PDN5</accession>
<reference evidence="6" key="1">
    <citation type="submission" date="2022-08" db="EMBL/GenBank/DDBJ databases">
        <authorList>
            <person name="Zhang D."/>
        </authorList>
    </citation>
    <scope>NUCLEOTIDE SEQUENCE</scope>
    <source>
        <strain evidence="6">XJ19-11</strain>
    </source>
</reference>
<keyword evidence="4 5" id="KW-0472">Membrane</keyword>
<proteinExistence type="predicted"/>
<evidence type="ECO:0000256" key="3">
    <source>
        <dbReference type="ARBA" id="ARBA00022989"/>
    </source>
</evidence>
<name>A0A9X2PDN5_9BACT</name>
<dbReference type="AlphaFoldDB" id="A0A9X2PDN5"/>
<organism evidence="6 7">
    <name type="scientific">Aquiflexum gelatinilyticum</name>
    <dbReference type="NCBI Taxonomy" id="2961943"/>
    <lineage>
        <taxon>Bacteria</taxon>
        <taxon>Pseudomonadati</taxon>
        <taxon>Bacteroidota</taxon>
        <taxon>Cytophagia</taxon>
        <taxon>Cytophagales</taxon>
        <taxon>Cyclobacteriaceae</taxon>
        <taxon>Aquiflexum</taxon>
    </lineage>
</organism>
<sequence>MDQTSRFTSLQTSSLVLLRLLIGWHFLYEGVIKLYSPSWTAKGYLLSASYMESFFKWMAGESIIPIIDTLNIGALLLVGFCLIIGFKTRWASIIGIGLLLLYYLAHPPFPGYPQGPSEGSYWLVNKNLIEAAALFVLFLFPTDYSFGIARLFAKPKTVSTNPIP</sequence>